<sequence>MLKKPFSRVYSFGPTFRAEDSHTRHHLSEFYMLEAEVAFTRSLCDVIKWIEGLIKCMTFAVLERCSSDVQFFFKNSKSAKLEWGADLHKEHERFLTEYFNDVPVFVTDYPAAIKPFYARDNGDRATVASLDLLFSDVGEVCGGSLREERYDFLKSKLEQLNLCKSLEWYLDLRKFGSCPHGGFGLGFERYIQMLLGLNNIKDAIPFPRYTSSCKL</sequence>
<dbReference type="OMA" id="LMQIMER"/>
<dbReference type="RefSeq" id="XP_009023993.1">
    <property type="nucleotide sequence ID" value="XM_009025745.1"/>
</dbReference>
<keyword evidence="3" id="KW-0067">ATP-binding</keyword>
<dbReference type="eggNOG" id="KOG0554">
    <property type="taxonomic scope" value="Eukaryota"/>
</dbReference>
<dbReference type="GO" id="GO:0005524">
    <property type="term" value="F:ATP binding"/>
    <property type="evidence" value="ECO:0007669"/>
    <property type="project" value="UniProtKB-KW"/>
</dbReference>
<dbReference type="InterPro" id="IPR006195">
    <property type="entry name" value="aa-tRNA-synth_II"/>
</dbReference>
<dbReference type="InterPro" id="IPR004364">
    <property type="entry name" value="Aa-tRNA-synt_II"/>
</dbReference>
<reference evidence="9" key="1">
    <citation type="submission" date="2012-12" db="EMBL/GenBank/DDBJ databases">
        <authorList>
            <person name="Hellsten U."/>
            <person name="Grimwood J."/>
            <person name="Chapman J.A."/>
            <person name="Shapiro H."/>
            <person name="Aerts A."/>
            <person name="Otillar R.P."/>
            <person name="Terry A.Y."/>
            <person name="Boore J.L."/>
            <person name="Simakov O."/>
            <person name="Marletaz F."/>
            <person name="Cho S.-J."/>
            <person name="Edsinger-Gonzales E."/>
            <person name="Havlak P."/>
            <person name="Kuo D.-H."/>
            <person name="Larsson T."/>
            <person name="Lv J."/>
            <person name="Arendt D."/>
            <person name="Savage R."/>
            <person name="Osoegawa K."/>
            <person name="de Jong P."/>
            <person name="Lindberg D.R."/>
            <person name="Seaver E.C."/>
            <person name="Weisblat D.A."/>
            <person name="Putnam N.H."/>
            <person name="Grigoriev I.V."/>
            <person name="Rokhsar D.S."/>
        </authorList>
    </citation>
    <scope>NUCLEOTIDE SEQUENCE</scope>
</reference>
<dbReference type="Gene3D" id="3.30.930.10">
    <property type="entry name" value="Bira Bifunctional Protein, Domain 2"/>
    <property type="match status" value="2"/>
</dbReference>
<dbReference type="GO" id="GO:0006418">
    <property type="term" value="P:tRNA aminoacylation for protein translation"/>
    <property type="evidence" value="ECO:0007669"/>
    <property type="project" value="InterPro"/>
</dbReference>
<accession>T1FBW3</accession>
<protein>
    <recommendedName>
        <fullName evidence="6">Aminoacyl-transfer RNA synthetases class-II family profile domain-containing protein</fullName>
    </recommendedName>
</protein>
<dbReference type="EMBL" id="KB097269">
    <property type="protein sequence ID" value="ESN97920.1"/>
    <property type="molecule type" value="Genomic_DNA"/>
</dbReference>
<dbReference type="KEGG" id="hro:HELRODRAFT_177582"/>
<evidence type="ECO:0000256" key="1">
    <source>
        <dbReference type="ARBA" id="ARBA00022598"/>
    </source>
</evidence>
<organism evidence="8 9">
    <name type="scientific">Helobdella robusta</name>
    <name type="common">Californian leech</name>
    <dbReference type="NCBI Taxonomy" id="6412"/>
    <lineage>
        <taxon>Eukaryota</taxon>
        <taxon>Metazoa</taxon>
        <taxon>Spiralia</taxon>
        <taxon>Lophotrochozoa</taxon>
        <taxon>Annelida</taxon>
        <taxon>Clitellata</taxon>
        <taxon>Hirudinea</taxon>
        <taxon>Rhynchobdellida</taxon>
        <taxon>Glossiphoniidae</taxon>
        <taxon>Helobdella</taxon>
    </lineage>
</organism>
<dbReference type="PROSITE" id="PS50862">
    <property type="entry name" value="AA_TRNA_LIGASE_II"/>
    <property type="match status" value="1"/>
</dbReference>
<evidence type="ECO:0000313" key="8">
    <source>
        <dbReference type="EnsemblMetazoa" id="HelroP177582"/>
    </source>
</evidence>
<dbReference type="FunCoup" id="T1FBW3">
    <property type="interactions" value="1041"/>
</dbReference>
<evidence type="ECO:0000256" key="4">
    <source>
        <dbReference type="ARBA" id="ARBA00022917"/>
    </source>
</evidence>
<dbReference type="SUPFAM" id="SSF55681">
    <property type="entry name" value="Class II aaRS and biotin synthetases"/>
    <property type="match status" value="1"/>
</dbReference>
<evidence type="ECO:0000256" key="3">
    <source>
        <dbReference type="ARBA" id="ARBA00022840"/>
    </source>
</evidence>
<evidence type="ECO:0000313" key="9">
    <source>
        <dbReference type="Proteomes" id="UP000015101"/>
    </source>
</evidence>
<dbReference type="PANTHER" id="PTHR22594:SF34">
    <property type="entry name" value="ASPARAGINE--TRNA LIGASE, MITOCHONDRIAL-RELATED"/>
    <property type="match status" value="1"/>
</dbReference>
<keyword evidence="4" id="KW-0648">Protein biosynthesis</keyword>
<dbReference type="GO" id="GO:0004812">
    <property type="term" value="F:aminoacyl-tRNA ligase activity"/>
    <property type="evidence" value="ECO:0007669"/>
    <property type="project" value="UniProtKB-KW"/>
</dbReference>
<evidence type="ECO:0000259" key="6">
    <source>
        <dbReference type="PROSITE" id="PS50862"/>
    </source>
</evidence>
<dbReference type="GeneID" id="20206312"/>
<dbReference type="InterPro" id="IPR002312">
    <property type="entry name" value="Asp/Asn-tRNA-synth_IIb"/>
</dbReference>
<dbReference type="CTD" id="20206312"/>
<dbReference type="EMBL" id="AMQM01006098">
    <property type="status" value="NOT_ANNOTATED_CDS"/>
    <property type="molecule type" value="Genomic_DNA"/>
</dbReference>
<dbReference type="PANTHER" id="PTHR22594">
    <property type="entry name" value="ASPARTYL/LYSYL-TRNA SYNTHETASE"/>
    <property type="match status" value="1"/>
</dbReference>
<name>T1FBW3_HELRO</name>
<dbReference type="PRINTS" id="PR01042">
    <property type="entry name" value="TRNASYNTHASP"/>
</dbReference>
<keyword evidence="2" id="KW-0547">Nucleotide-binding</keyword>
<evidence type="ECO:0000313" key="7">
    <source>
        <dbReference type="EMBL" id="ESN97920.1"/>
    </source>
</evidence>
<dbReference type="Proteomes" id="UP000015101">
    <property type="component" value="Unassembled WGS sequence"/>
</dbReference>
<dbReference type="InParanoid" id="T1FBW3"/>
<dbReference type="AlphaFoldDB" id="T1FBW3"/>
<gene>
    <name evidence="8" type="primary">20206312</name>
    <name evidence="7" type="ORF">HELRODRAFT_177582</name>
</gene>
<keyword evidence="5" id="KW-0030">Aminoacyl-tRNA synthetase</keyword>
<evidence type="ECO:0000256" key="2">
    <source>
        <dbReference type="ARBA" id="ARBA00022741"/>
    </source>
</evidence>
<dbReference type="STRING" id="6412.T1FBW3"/>
<keyword evidence="1" id="KW-0436">Ligase</keyword>
<evidence type="ECO:0000256" key="5">
    <source>
        <dbReference type="ARBA" id="ARBA00023146"/>
    </source>
</evidence>
<dbReference type="HOGENOM" id="CLU_004553_2_0_1"/>
<dbReference type="EnsemblMetazoa" id="HelroT177582">
    <property type="protein sequence ID" value="HelroP177582"/>
    <property type="gene ID" value="HelroG177582"/>
</dbReference>
<keyword evidence="9" id="KW-1185">Reference proteome</keyword>
<proteinExistence type="predicted"/>
<dbReference type="InterPro" id="IPR045864">
    <property type="entry name" value="aa-tRNA-synth_II/BPL/LPL"/>
</dbReference>
<feature type="domain" description="Aminoacyl-transfer RNA synthetases class-II family profile" evidence="6">
    <location>
        <begin position="8"/>
        <end position="205"/>
    </location>
</feature>
<dbReference type="OrthoDB" id="1931232at2759"/>
<dbReference type="Pfam" id="PF00152">
    <property type="entry name" value="tRNA-synt_2"/>
    <property type="match status" value="1"/>
</dbReference>
<reference evidence="8" key="3">
    <citation type="submission" date="2015-06" db="UniProtKB">
        <authorList>
            <consortium name="EnsemblMetazoa"/>
        </authorList>
    </citation>
    <scope>IDENTIFICATION</scope>
</reference>
<reference evidence="7 9" key="2">
    <citation type="journal article" date="2013" name="Nature">
        <title>Insights into bilaterian evolution from three spiralian genomes.</title>
        <authorList>
            <person name="Simakov O."/>
            <person name="Marletaz F."/>
            <person name="Cho S.J."/>
            <person name="Edsinger-Gonzales E."/>
            <person name="Havlak P."/>
            <person name="Hellsten U."/>
            <person name="Kuo D.H."/>
            <person name="Larsson T."/>
            <person name="Lv J."/>
            <person name="Arendt D."/>
            <person name="Savage R."/>
            <person name="Osoegawa K."/>
            <person name="de Jong P."/>
            <person name="Grimwood J."/>
            <person name="Chapman J.A."/>
            <person name="Shapiro H."/>
            <person name="Aerts A."/>
            <person name="Otillar R.P."/>
            <person name="Terry A.Y."/>
            <person name="Boore J.L."/>
            <person name="Grigoriev I.V."/>
            <person name="Lindberg D.R."/>
            <person name="Seaver E.C."/>
            <person name="Weisblat D.A."/>
            <person name="Putnam N.H."/>
            <person name="Rokhsar D.S."/>
        </authorList>
    </citation>
    <scope>NUCLEOTIDE SEQUENCE</scope>
</reference>